<dbReference type="GO" id="GO:0000271">
    <property type="term" value="P:polysaccharide biosynthetic process"/>
    <property type="evidence" value="ECO:0007669"/>
    <property type="project" value="TreeGrafter"/>
</dbReference>
<dbReference type="InterPro" id="IPR000653">
    <property type="entry name" value="DegT/StrS_aminotransferase"/>
</dbReference>
<evidence type="ECO:0000313" key="7">
    <source>
        <dbReference type="Proteomes" id="UP000468717"/>
    </source>
</evidence>
<dbReference type="CDD" id="cd00616">
    <property type="entry name" value="AHBA_syn"/>
    <property type="match status" value="1"/>
</dbReference>
<reference evidence="6 7" key="1">
    <citation type="submission" date="2019-10" db="EMBL/GenBank/DDBJ databases">
        <title>Three novel species isolated from a subtropical stream in China.</title>
        <authorList>
            <person name="Lu H."/>
        </authorList>
    </citation>
    <scope>NUCLEOTIDE SEQUENCE [LARGE SCALE GENOMIC DNA]</scope>
    <source>
        <strain evidence="6 7">FT13W</strain>
    </source>
</reference>
<evidence type="ECO:0000256" key="1">
    <source>
        <dbReference type="ARBA" id="ARBA00022898"/>
    </source>
</evidence>
<protein>
    <submittedName>
        <fullName evidence="6">Aminotransferase class I/II-fold pyridoxal phosphate-dependent enzyme</fullName>
    </submittedName>
</protein>
<dbReference type="PIRSF" id="PIRSF000390">
    <property type="entry name" value="PLP_StrS"/>
    <property type="match status" value="1"/>
</dbReference>
<dbReference type="GO" id="GO:0008483">
    <property type="term" value="F:transaminase activity"/>
    <property type="evidence" value="ECO:0007669"/>
    <property type="project" value="UniProtKB-KW"/>
</dbReference>
<keyword evidence="6" id="KW-0032">Aminotransferase</keyword>
<name>A0A6I1HZJ6_9BURK</name>
<dbReference type="AlphaFoldDB" id="A0A6I1HZJ6"/>
<dbReference type="EMBL" id="WFLI01000016">
    <property type="protein sequence ID" value="KAB8064015.1"/>
    <property type="molecule type" value="Genomic_DNA"/>
</dbReference>
<evidence type="ECO:0000256" key="2">
    <source>
        <dbReference type="ARBA" id="ARBA00037999"/>
    </source>
</evidence>
<evidence type="ECO:0000256" key="3">
    <source>
        <dbReference type="PIRSR" id="PIRSR000390-1"/>
    </source>
</evidence>
<comment type="similarity">
    <text evidence="2 5">Belongs to the DegT/DnrJ/EryC1 family.</text>
</comment>
<keyword evidence="6" id="KW-0808">Transferase</keyword>
<sequence>MMSAQKNKPVYVTQPLLPPLEDFLPYLETIWDNKILTNGGPFHQQLEQALCDYLGVKHICLFANGTLALMTALQALRINGEVITTPYSFVATAHSLLWNNIKPVFADIEPDSLNLDPSKIEAAITPQTTAIMPVHCYGRPCDIEAIEKIADNYNLKVIYDAAHAFGVRHRGGSVLNHGDLSVISFHATKIFNTFEGGAIVCPDAKTKQRIDHLKNFGFVDEVTVVAAGINGKMSEINAAFGLLQLKGIDGARQKRKAIDARYRQQLAGIGGITCLQQGDGEAANHAYFPILVGPGYPLSRDALFQLLRDQEIYARRYFYPLISDFPMYRGMPSAAHANLPVARLASSQVICLPIYPDLAMETVDAIIAMIAAPALQQEPVRNIA</sequence>
<dbReference type="Pfam" id="PF01041">
    <property type="entry name" value="DegT_DnrJ_EryC1"/>
    <property type="match status" value="1"/>
</dbReference>
<dbReference type="RefSeq" id="WP_152283219.1">
    <property type="nucleotide sequence ID" value="NZ_WFLI01000016.1"/>
</dbReference>
<dbReference type="GO" id="GO:0030170">
    <property type="term" value="F:pyridoxal phosphate binding"/>
    <property type="evidence" value="ECO:0007669"/>
    <property type="project" value="TreeGrafter"/>
</dbReference>
<dbReference type="PANTHER" id="PTHR30244">
    <property type="entry name" value="TRANSAMINASE"/>
    <property type="match status" value="1"/>
</dbReference>
<accession>A0A6I1HZJ6</accession>
<dbReference type="InterPro" id="IPR015424">
    <property type="entry name" value="PyrdxlP-dep_Trfase"/>
</dbReference>
<keyword evidence="1 4" id="KW-0663">Pyridoxal phosphate</keyword>
<dbReference type="SUPFAM" id="SSF53383">
    <property type="entry name" value="PLP-dependent transferases"/>
    <property type="match status" value="1"/>
</dbReference>
<feature type="active site" description="Proton acceptor" evidence="3">
    <location>
        <position position="189"/>
    </location>
</feature>
<proteinExistence type="inferred from homology"/>
<comment type="caution">
    <text evidence="6">The sequence shown here is derived from an EMBL/GenBank/DDBJ whole genome shotgun (WGS) entry which is preliminary data.</text>
</comment>
<organism evidence="6 7">
    <name type="scientific">Janthinobacterium violaceinigrum</name>
    <dbReference type="NCBI Taxonomy" id="2654252"/>
    <lineage>
        <taxon>Bacteria</taxon>
        <taxon>Pseudomonadati</taxon>
        <taxon>Pseudomonadota</taxon>
        <taxon>Betaproteobacteria</taxon>
        <taxon>Burkholderiales</taxon>
        <taxon>Oxalobacteraceae</taxon>
        <taxon>Janthinobacterium</taxon>
    </lineage>
</organism>
<evidence type="ECO:0000313" key="6">
    <source>
        <dbReference type="EMBL" id="KAB8064015.1"/>
    </source>
</evidence>
<gene>
    <name evidence="6" type="ORF">GCN75_15025</name>
</gene>
<evidence type="ECO:0000256" key="4">
    <source>
        <dbReference type="PIRSR" id="PIRSR000390-2"/>
    </source>
</evidence>
<dbReference type="InterPro" id="IPR015421">
    <property type="entry name" value="PyrdxlP-dep_Trfase_major"/>
</dbReference>
<evidence type="ECO:0000256" key="5">
    <source>
        <dbReference type="RuleBase" id="RU004508"/>
    </source>
</evidence>
<dbReference type="Proteomes" id="UP000468717">
    <property type="component" value="Unassembled WGS sequence"/>
</dbReference>
<dbReference type="PANTHER" id="PTHR30244:SF9">
    <property type="entry name" value="PROTEIN RV3402C"/>
    <property type="match status" value="1"/>
</dbReference>
<feature type="modified residue" description="N6-(pyridoxal phosphate)lysine" evidence="4">
    <location>
        <position position="189"/>
    </location>
</feature>
<keyword evidence="7" id="KW-1185">Reference proteome</keyword>
<dbReference type="Gene3D" id="3.40.640.10">
    <property type="entry name" value="Type I PLP-dependent aspartate aminotransferase-like (Major domain)"/>
    <property type="match status" value="1"/>
</dbReference>